<feature type="transmembrane region" description="Helical" evidence="1">
    <location>
        <begin position="268"/>
        <end position="289"/>
    </location>
</feature>
<dbReference type="Proteomes" id="UP000433483">
    <property type="component" value="Unassembled WGS sequence"/>
</dbReference>
<evidence type="ECO:0000313" key="4">
    <source>
        <dbReference type="EMBL" id="KAE9228721.1"/>
    </source>
</evidence>
<proteinExistence type="predicted"/>
<evidence type="ECO:0000256" key="1">
    <source>
        <dbReference type="SAM" id="Phobius"/>
    </source>
</evidence>
<feature type="transmembrane region" description="Helical" evidence="1">
    <location>
        <begin position="117"/>
        <end position="137"/>
    </location>
</feature>
<feature type="transmembrane region" description="Helical" evidence="1">
    <location>
        <begin position="547"/>
        <end position="565"/>
    </location>
</feature>
<keyword evidence="1" id="KW-1133">Transmembrane helix</keyword>
<dbReference type="EMBL" id="QXGE01000596">
    <property type="protein sequence ID" value="KAE9308078.1"/>
    <property type="molecule type" value="Genomic_DNA"/>
</dbReference>
<evidence type="ECO:0000313" key="2">
    <source>
        <dbReference type="EMBL" id="KAE9109366.1"/>
    </source>
</evidence>
<feature type="transmembrane region" description="Helical" evidence="1">
    <location>
        <begin position="422"/>
        <end position="445"/>
    </location>
</feature>
<sequence length="624" mass="69742">MRDIHNLWRRFYRFCVSFQVELRGNYTAERINSLNQYLHSTSTLRALLTAVLSPLPCLVIIALVDCVPLASPEEGSSANVAFWGRDFVCITLMTCTALKQIRVVVPRLNMSATDAAVITIIATVVAISLMIGVSGIVGFPLPFALLVGMPGTMLVVIVSFGVLFGRVLKRDAALRKELFNFSSVQNCPVVLILVYPVYLYGFNHLGPLGQNIYLGLLPLIRLIGKNWISYFMDSKYDLMLPIMIFNVDVFNAMYISSCIQNSKSLSTIVLLITLDVFLAWISMTDLEILMRSVVLLRRKVPAGHPLKREIFIDLAAQIIKEDDRARVWLSQRHYSFGVAVLKLPDKVSNSSETSIGPAADIVSAFATRQVFSLSSMESDPAQTPIETFAQPSNQPKVTQHFGLEGVLSESERQRFVQQTTQLLFTTEFVILVLYTKFIVPFLFVVPAQRHQLPFVMLDTSGSHTGRKCSLIASLEAAQIDFGPGQRASSVSFQFRNERYDYLLQDQALPASHSTRLLAQLATLPNRAYYPQLHNYDDAVLKAKTGNVAILGVAQFVLLVVNGFILQRRFGIPVLRLLAFGLDQGKSMVQTNLFLSIFYPVQNSLQHNGADFSMSFRWLKDKSTL</sequence>
<dbReference type="OrthoDB" id="127906at2759"/>
<evidence type="ECO:0000313" key="8">
    <source>
        <dbReference type="Proteomes" id="UP000441208"/>
    </source>
</evidence>
<keyword evidence="1" id="KW-0812">Transmembrane</keyword>
<keyword evidence="1" id="KW-0472">Membrane</keyword>
<feature type="transmembrane region" description="Helical" evidence="1">
    <location>
        <begin position="143"/>
        <end position="166"/>
    </location>
</feature>
<dbReference type="Proteomes" id="UP000437068">
    <property type="component" value="Unassembled WGS sequence"/>
</dbReference>
<evidence type="ECO:0000313" key="7">
    <source>
        <dbReference type="Proteomes" id="UP000437068"/>
    </source>
</evidence>
<evidence type="ECO:0000313" key="6">
    <source>
        <dbReference type="Proteomes" id="UP000433483"/>
    </source>
</evidence>
<feature type="transmembrane region" description="Helical" evidence="1">
    <location>
        <begin position="178"/>
        <end position="198"/>
    </location>
</feature>
<dbReference type="AlphaFoldDB" id="A0A6A3XVQ0"/>
<evidence type="ECO:0000313" key="3">
    <source>
        <dbReference type="EMBL" id="KAE9209051.1"/>
    </source>
</evidence>
<evidence type="ECO:0000313" key="5">
    <source>
        <dbReference type="EMBL" id="KAE9308078.1"/>
    </source>
</evidence>
<dbReference type="EMBL" id="QXGB01000615">
    <property type="protein sequence ID" value="KAE9209051.1"/>
    <property type="molecule type" value="Genomic_DNA"/>
</dbReference>
<dbReference type="Proteomes" id="UP000476176">
    <property type="component" value="Unassembled WGS sequence"/>
</dbReference>
<protein>
    <submittedName>
        <fullName evidence="3">Uncharacterized protein</fullName>
    </submittedName>
</protein>
<organism evidence="3 6">
    <name type="scientific">Phytophthora fragariae</name>
    <dbReference type="NCBI Taxonomy" id="53985"/>
    <lineage>
        <taxon>Eukaryota</taxon>
        <taxon>Sar</taxon>
        <taxon>Stramenopiles</taxon>
        <taxon>Oomycota</taxon>
        <taxon>Peronosporomycetes</taxon>
        <taxon>Peronosporales</taxon>
        <taxon>Peronosporaceae</taxon>
        <taxon>Phytophthora</taxon>
    </lineage>
</organism>
<comment type="caution">
    <text evidence="3">The sequence shown here is derived from an EMBL/GenBank/DDBJ whole genome shotgun (WGS) entry which is preliminary data.</text>
</comment>
<accession>A0A6A3XVQ0</accession>
<keyword evidence="6" id="KW-1185">Reference proteome</keyword>
<dbReference type="EMBL" id="QXFZ01000640">
    <property type="protein sequence ID" value="KAE9109366.1"/>
    <property type="molecule type" value="Genomic_DNA"/>
</dbReference>
<name>A0A6A3XVQ0_9STRA</name>
<dbReference type="EMBL" id="QXGC01000587">
    <property type="protein sequence ID" value="KAE9228721.1"/>
    <property type="molecule type" value="Genomic_DNA"/>
</dbReference>
<reference evidence="6 7" key="1">
    <citation type="submission" date="2018-08" db="EMBL/GenBank/DDBJ databases">
        <title>Genomic investigation of the strawberry pathogen Phytophthora fragariae indicates pathogenicity is determined by transcriptional variation in three key races.</title>
        <authorList>
            <person name="Adams T.M."/>
            <person name="Armitage A.D."/>
            <person name="Sobczyk M.K."/>
            <person name="Bates H.J."/>
            <person name="Dunwell J.M."/>
            <person name="Nellist C.F."/>
            <person name="Harrison R.J."/>
        </authorList>
    </citation>
    <scope>NUCLEOTIDE SEQUENCE [LARGE SCALE GENOMIC DNA]</scope>
    <source>
        <strain evidence="5 7">A4</strain>
        <strain evidence="4 9">BC-23</strain>
        <strain evidence="3 6">NOV-27</strain>
        <strain evidence="2 8">NOV-71</strain>
    </source>
</reference>
<feature type="transmembrane region" description="Helical" evidence="1">
    <location>
        <begin position="236"/>
        <end position="256"/>
    </location>
</feature>
<evidence type="ECO:0000313" key="9">
    <source>
        <dbReference type="Proteomes" id="UP000476176"/>
    </source>
</evidence>
<dbReference type="Proteomes" id="UP000441208">
    <property type="component" value="Unassembled WGS sequence"/>
</dbReference>
<gene>
    <name evidence="5" type="ORF">PF001_g11325</name>
    <name evidence="4" type="ORF">PF004_g11006</name>
    <name evidence="3" type="ORF">PF005_g11972</name>
    <name evidence="2" type="ORF">PF007_g12271</name>
</gene>